<dbReference type="Gene3D" id="3.90.1150.10">
    <property type="entry name" value="Aspartate Aminotransferase, domain 1"/>
    <property type="match status" value="1"/>
</dbReference>
<evidence type="ECO:0000256" key="1">
    <source>
        <dbReference type="ARBA" id="ARBA00006312"/>
    </source>
</evidence>
<dbReference type="AlphaFoldDB" id="A0AAQ3NN32"/>
<gene>
    <name evidence="5" type="ORF">V8G54_016737</name>
</gene>
<dbReference type="GO" id="GO:0008483">
    <property type="term" value="F:transaminase activity"/>
    <property type="evidence" value="ECO:0007669"/>
    <property type="project" value="TreeGrafter"/>
</dbReference>
<dbReference type="InterPro" id="IPR050478">
    <property type="entry name" value="Ethylene_sulfur-biosynth"/>
</dbReference>
<dbReference type="Pfam" id="PF04864">
    <property type="entry name" value="Alliinase_C"/>
    <property type="match status" value="2"/>
</dbReference>
<feature type="domain" description="Alliinase C-terminal" evidence="4">
    <location>
        <begin position="2"/>
        <end position="82"/>
    </location>
</feature>
<keyword evidence="3" id="KW-0663">Pyridoxal phosphate</keyword>
<dbReference type="EMBL" id="CP144696">
    <property type="protein sequence ID" value="WVZ12207.1"/>
    <property type="molecule type" value="Genomic_DNA"/>
</dbReference>
<name>A0AAQ3NN32_VIGMU</name>
<proteinExistence type="inferred from homology"/>
<comment type="subunit">
    <text evidence="2">Homodimer.</text>
</comment>
<dbReference type="InterPro" id="IPR015422">
    <property type="entry name" value="PyrdxlP-dep_Trfase_small"/>
</dbReference>
<evidence type="ECO:0000256" key="3">
    <source>
        <dbReference type="ARBA" id="ARBA00022898"/>
    </source>
</evidence>
<comment type="similarity">
    <text evidence="1">Belongs to the alliinase family.</text>
</comment>
<keyword evidence="6" id="KW-1185">Reference proteome</keyword>
<dbReference type="GO" id="GO:0006520">
    <property type="term" value="P:amino acid metabolic process"/>
    <property type="evidence" value="ECO:0007669"/>
    <property type="project" value="TreeGrafter"/>
</dbReference>
<dbReference type="Proteomes" id="UP001374535">
    <property type="component" value="Chromosome 5"/>
</dbReference>
<organism evidence="5 6">
    <name type="scientific">Vigna mungo</name>
    <name type="common">Black gram</name>
    <name type="synonym">Phaseolus mungo</name>
    <dbReference type="NCBI Taxonomy" id="3915"/>
    <lineage>
        <taxon>Eukaryota</taxon>
        <taxon>Viridiplantae</taxon>
        <taxon>Streptophyta</taxon>
        <taxon>Embryophyta</taxon>
        <taxon>Tracheophyta</taxon>
        <taxon>Spermatophyta</taxon>
        <taxon>Magnoliopsida</taxon>
        <taxon>eudicotyledons</taxon>
        <taxon>Gunneridae</taxon>
        <taxon>Pentapetalae</taxon>
        <taxon>rosids</taxon>
        <taxon>fabids</taxon>
        <taxon>Fabales</taxon>
        <taxon>Fabaceae</taxon>
        <taxon>Papilionoideae</taxon>
        <taxon>50 kb inversion clade</taxon>
        <taxon>NPAAA clade</taxon>
        <taxon>indigoferoid/millettioid clade</taxon>
        <taxon>Phaseoleae</taxon>
        <taxon>Vigna</taxon>
    </lineage>
</organism>
<dbReference type="InterPro" id="IPR015421">
    <property type="entry name" value="PyrdxlP-dep_Trfase_major"/>
</dbReference>
<evidence type="ECO:0000259" key="4">
    <source>
        <dbReference type="Pfam" id="PF04864"/>
    </source>
</evidence>
<dbReference type="Gene3D" id="3.40.640.10">
    <property type="entry name" value="Type I PLP-dependent aspartate aminotransferase-like (Major domain)"/>
    <property type="match status" value="1"/>
</dbReference>
<evidence type="ECO:0000313" key="6">
    <source>
        <dbReference type="Proteomes" id="UP001374535"/>
    </source>
</evidence>
<reference evidence="5 6" key="1">
    <citation type="journal article" date="2023" name="Life. Sci Alliance">
        <title>Evolutionary insights into 3D genome organization and epigenetic landscape of Vigna mungo.</title>
        <authorList>
            <person name="Junaid A."/>
            <person name="Singh B."/>
            <person name="Bhatia S."/>
        </authorList>
    </citation>
    <scope>NUCLEOTIDE SEQUENCE [LARGE SCALE GENOMIC DNA]</scope>
    <source>
        <strain evidence="5">Urdbean</strain>
    </source>
</reference>
<sequence length="227" mass="26036">MADYQKSGLYQWAGDAENFDKEGPYIELVTSPNNPDGYRRKSMVNRSQGLLIHDLAYYWPQYTPISSPSDHDLTLFTASKTTELNTIGVSKDSQLRAAKVLKAVSESCEEENHKGESFFKYSYNLMARRWKQLREVVDAGDMFTIPQFSPAFCTFFGKETEPQPAFVWLKCEGDVEDCETFLRGHKIITRSGTQFGASPKYVRISMLDTDETFIQFIERLSAIQERE</sequence>
<dbReference type="InterPro" id="IPR015424">
    <property type="entry name" value="PyrdxlP-dep_Trfase"/>
</dbReference>
<accession>A0AAQ3NN32</accession>
<dbReference type="PANTHER" id="PTHR43795">
    <property type="entry name" value="BIFUNCTIONAL ASPARTATE AMINOTRANSFERASE AND GLUTAMATE/ASPARTATE-PREPHENATE AMINOTRANSFERASE-RELATED"/>
    <property type="match status" value="1"/>
</dbReference>
<protein>
    <recommendedName>
        <fullName evidence="4">Alliinase C-terminal domain-containing protein</fullName>
    </recommendedName>
</protein>
<feature type="domain" description="Alliinase C-terminal" evidence="4">
    <location>
        <begin position="83"/>
        <end position="223"/>
    </location>
</feature>
<dbReference type="SUPFAM" id="SSF53383">
    <property type="entry name" value="PLP-dependent transferases"/>
    <property type="match status" value="1"/>
</dbReference>
<evidence type="ECO:0000256" key="2">
    <source>
        <dbReference type="ARBA" id="ARBA00011738"/>
    </source>
</evidence>
<dbReference type="PANTHER" id="PTHR43795:SF22">
    <property type="entry name" value="TRYPTOPHAN AMINOTRANSFERASE-RELATED PROTEIN 2"/>
    <property type="match status" value="1"/>
</dbReference>
<dbReference type="InterPro" id="IPR006948">
    <property type="entry name" value="Alliinase_C"/>
</dbReference>
<evidence type="ECO:0000313" key="5">
    <source>
        <dbReference type="EMBL" id="WVZ12207.1"/>
    </source>
</evidence>
<dbReference type="GO" id="GO:0016846">
    <property type="term" value="F:carbon-sulfur lyase activity"/>
    <property type="evidence" value="ECO:0007669"/>
    <property type="project" value="InterPro"/>
</dbReference>